<dbReference type="SUPFAM" id="SSF55048">
    <property type="entry name" value="Probable ACP-binding domain of malonyl-CoA ACP transacylase"/>
    <property type="match status" value="1"/>
</dbReference>
<dbReference type="Proteomes" id="UP000008043">
    <property type="component" value="Chromosome"/>
</dbReference>
<dbReference type="GO" id="GO:0017000">
    <property type="term" value="P:antibiotic biosynthetic process"/>
    <property type="evidence" value="ECO:0007669"/>
    <property type="project" value="UniProtKB-KW"/>
</dbReference>
<dbReference type="InterPro" id="IPR016039">
    <property type="entry name" value="Thiolase-like"/>
</dbReference>
<dbReference type="Gene3D" id="3.40.47.10">
    <property type="match status" value="1"/>
</dbReference>
<dbReference type="SMART" id="SM00827">
    <property type="entry name" value="PKS_AT"/>
    <property type="match status" value="1"/>
</dbReference>
<organism evidence="7 8">
    <name type="scientific">Streptomyces davaonensis (strain DSM 101723 / JCM 4913 / KCC S-0913 / 768)</name>
    <dbReference type="NCBI Taxonomy" id="1214101"/>
    <lineage>
        <taxon>Bacteria</taxon>
        <taxon>Bacillati</taxon>
        <taxon>Actinomycetota</taxon>
        <taxon>Actinomycetes</taxon>
        <taxon>Kitasatosporales</taxon>
        <taxon>Streptomycetaceae</taxon>
        <taxon>Streptomyces</taxon>
    </lineage>
</organism>
<dbReference type="InterPro" id="IPR020841">
    <property type="entry name" value="PKS_Beta-ketoAc_synthase_dom"/>
</dbReference>
<dbReference type="HOGENOM" id="CLU_365580_0_0_11"/>
<evidence type="ECO:0000256" key="1">
    <source>
        <dbReference type="ARBA" id="ARBA00022450"/>
    </source>
</evidence>
<dbReference type="InterPro" id="IPR009081">
    <property type="entry name" value="PP-bd_ACP"/>
</dbReference>
<dbReference type="RefSeq" id="WP_015656916.1">
    <property type="nucleotide sequence ID" value="NC_020504.1"/>
</dbReference>
<dbReference type="SMART" id="SM01294">
    <property type="entry name" value="PKS_PP_betabranch"/>
    <property type="match status" value="1"/>
</dbReference>
<dbReference type="PROSITE" id="PS50075">
    <property type="entry name" value="CARRIER"/>
    <property type="match status" value="1"/>
</dbReference>
<gene>
    <name evidence="7" type="ORF">BN159_2143</name>
</gene>
<evidence type="ECO:0000313" key="8">
    <source>
        <dbReference type="Proteomes" id="UP000008043"/>
    </source>
</evidence>
<dbReference type="InterPro" id="IPR016035">
    <property type="entry name" value="Acyl_Trfase/lysoPLipase"/>
</dbReference>
<dbReference type="InterPro" id="IPR014030">
    <property type="entry name" value="Ketoacyl_synth_N"/>
</dbReference>
<dbReference type="InterPro" id="IPR036736">
    <property type="entry name" value="ACP-like_sf"/>
</dbReference>
<feature type="region of interest" description="Disordered" evidence="5">
    <location>
        <begin position="621"/>
        <end position="651"/>
    </location>
</feature>
<dbReference type="InterPro" id="IPR050091">
    <property type="entry name" value="PKS_NRPS_Biosynth_Enz"/>
</dbReference>
<dbReference type="InterPro" id="IPR014043">
    <property type="entry name" value="Acyl_transferase_dom"/>
</dbReference>
<dbReference type="AlphaFoldDB" id="K4R036"/>
<dbReference type="GO" id="GO:0006633">
    <property type="term" value="P:fatty acid biosynthetic process"/>
    <property type="evidence" value="ECO:0007669"/>
    <property type="project" value="TreeGrafter"/>
</dbReference>
<feature type="compositionally biased region" description="Basic and acidic residues" evidence="5">
    <location>
        <begin position="626"/>
        <end position="651"/>
    </location>
</feature>
<dbReference type="SMART" id="SM00825">
    <property type="entry name" value="PKS_KS"/>
    <property type="match status" value="1"/>
</dbReference>
<dbReference type="PANTHER" id="PTHR43775">
    <property type="entry name" value="FATTY ACID SYNTHASE"/>
    <property type="match status" value="1"/>
</dbReference>
<dbReference type="InterPro" id="IPR001227">
    <property type="entry name" value="Ac_transferase_dom_sf"/>
</dbReference>
<dbReference type="SMART" id="SM00823">
    <property type="entry name" value="PKS_PP"/>
    <property type="match status" value="1"/>
</dbReference>
<dbReference type="Gene3D" id="1.10.1200.10">
    <property type="entry name" value="ACP-like"/>
    <property type="match status" value="1"/>
</dbReference>
<dbReference type="SUPFAM" id="SSF53901">
    <property type="entry name" value="Thiolase-like"/>
    <property type="match status" value="1"/>
</dbReference>
<reference evidence="7 8" key="1">
    <citation type="journal article" date="2012" name="J. Bacteriol.">
        <title>Genome sequence of the bacterium Streptomyces davawensis JCM 4913 and heterologous production of the unique antibiotic roseoflavin.</title>
        <authorList>
            <person name="Jankowitsch F."/>
            <person name="Schwarz J."/>
            <person name="Ruckert C."/>
            <person name="Gust B."/>
            <person name="Szczepanowski R."/>
            <person name="Blom J."/>
            <person name="Pelzer S."/>
            <person name="Kalinowski J."/>
            <person name="Mack M."/>
        </authorList>
    </citation>
    <scope>NUCLEOTIDE SEQUENCE [LARGE SCALE GENOMIC DNA]</scope>
    <source>
        <strain evidence="8">DSM 101723 / JCM 4913 / KCC S-0913 / 768</strain>
    </source>
</reference>
<dbReference type="Gene3D" id="3.40.366.10">
    <property type="entry name" value="Malonyl-Coenzyme A Acyl Carrier Protein, domain 2"/>
    <property type="match status" value="1"/>
</dbReference>
<dbReference type="SUPFAM" id="SSF47336">
    <property type="entry name" value="ACP-like"/>
    <property type="match status" value="1"/>
</dbReference>
<evidence type="ECO:0000313" key="7">
    <source>
        <dbReference type="EMBL" id="CCK26522.1"/>
    </source>
</evidence>
<dbReference type="eggNOG" id="COG3321">
    <property type="taxonomic scope" value="Bacteria"/>
</dbReference>
<accession>K4R036</accession>
<evidence type="ECO:0000256" key="3">
    <source>
        <dbReference type="ARBA" id="ARBA00022679"/>
    </source>
</evidence>
<keyword evidence="8" id="KW-1185">Reference proteome</keyword>
<dbReference type="GO" id="GO:0004312">
    <property type="term" value="F:fatty acid synthase activity"/>
    <property type="evidence" value="ECO:0007669"/>
    <property type="project" value="TreeGrafter"/>
</dbReference>
<keyword evidence="3" id="KW-0808">Transferase</keyword>
<dbReference type="PANTHER" id="PTHR43775:SF37">
    <property type="entry name" value="SI:DKEY-61P9.11"/>
    <property type="match status" value="1"/>
</dbReference>
<evidence type="ECO:0000256" key="2">
    <source>
        <dbReference type="ARBA" id="ARBA00022553"/>
    </source>
</evidence>
<keyword evidence="4" id="KW-0045">Antibiotic biosynthesis</keyword>
<dbReference type="InterPro" id="IPR016036">
    <property type="entry name" value="Malonyl_transacylase_ACP-bd"/>
</dbReference>
<evidence type="ECO:0000256" key="5">
    <source>
        <dbReference type="SAM" id="MobiDB-lite"/>
    </source>
</evidence>
<dbReference type="PATRIC" id="fig|1214101.3.peg.2176"/>
<dbReference type="Pfam" id="PF00109">
    <property type="entry name" value="ketoacyl-synt"/>
    <property type="match status" value="1"/>
</dbReference>
<evidence type="ECO:0000259" key="6">
    <source>
        <dbReference type="PROSITE" id="PS50075"/>
    </source>
</evidence>
<sequence>MADERRRFSAGLRIAVIGAGGRPVGSVSSAEEFDHDLFGLPEKDLPVARRRLMTVAWEALEHAGLPPRRLEGDRPAVFLAAEGAEPTRLRLGPHDAPVTACPSWLDAVRLAGESLRQGECRTALAAVSPLEADEGCAVLVLRLWEDARRDGDPVRSVLDPAEASADGTALVDLAEAVLRTGELAPEPPRPEPELLSPAVFPLSSSSPAALRADAGRLAELLAAPPAPHPADIASTLVRHRAHLAERAVVVARAPGELEAGLRAVAAGASVPGVVTGRALPAAGSGVVWVFSGDGSQWTGMGRELLEHEPAFGAFLDEVDPVFRAEGGYSPRDLLATWDVAEARCGRLQGICFAMQAALARVWHEHGVEPAAVIGHSGGEIAAAVAAGALSATDGALLVCRRSALLPRVAGAGTMALVDLPPDEVEAALRGRGDVVVGIRASSTTTVVSGDLDAVERLIGQWAAEGRFVRAVATDVAPHSPHMDPLLDEVRAGLAPLRPRAPRVPLYTSSLDDPRGADHFGPDYWAANLRNTVRFDAAVTAAAEDGYRIFLEISGHPLVTQSIQETLGAQGVDDAVVLPTLLRHRPERTTLLTQLGALHCHGAPVDLAARAPRGRLVDLPVRTWRRPTAEDQERTRSQDGPARRSDWHELPPDELAERLTETVRDLVTDQLGLKPAELDDERPLAEQGMESVASLALRRRLSDHLGVPLPATLLWNHPTIAEVVPVLAARLADTADADLVAVGAAQPSGFELLLSAVESDGAAR</sequence>
<dbReference type="Pfam" id="PF00698">
    <property type="entry name" value="Acyl_transf_1"/>
    <property type="match status" value="1"/>
</dbReference>
<dbReference type="SUPFAM" id="SSF52151">
    <property type="entry name" value="FabD/lysophospholipase-like"/>
    <property type="match status" value="1"/>
</dbReference>
<dbReference type="Gene3D" id="3.30.70.250">
    <property type="entry name" value="Malonyl-CoA ACP transacylase, ACP-binding"/>
    <property type="match status" value="1"/>
</dbReference>
<evidence type="ECO:0000256" key="4">
    <source>
        <dbReference type="ARBA" id="ARBA00023194"/>
    </source>
</evidence>
<dbReference type="OrthoDB" id="9778690at2"/>
<dbReference type="KEGG" id="sdv:BN159_2143"/>
<dbReference type="STRING" id="1214101.BN159_2143"/>
<dbReference type="GO" id="GO:0031177">
    <property type="term" value="F:phosphopantetheine binding"/>
    <property type="evidence" value="ECO:0007669"/>
    <property type="project" value="InterPro"/>
</dbReference>
<feature type="domain" description="Carrier" evidence="6">
    <location>
        <begin position="656"/>
        <end position="730"/>
    </location>
</feature>
<dbReference type="Pfam" id="PF00550">
    <property type="entry name" value="PP-binding"/>
    <property type="match status" value="1"/>
</dbReference>
<keyword evidence="1" id="KW-0596">Phosphopantetheine</keyword>
<dbReference type="Pfam" id="PF22621">
    <property type="entry name" value="CurL-like_PKS_C"/>
    <property type="match status" value="1"/>
</dbReference>
<proteinExistence type="predicted"/>
<dbReference type="InterPro" id="IPR020806">
    <property type="entry name" value="PKS_PP-bd"/>
</dbReference>
<name>K4R036_STRDJ</name>
<dbReference type="EMBL" id="HE971709">
    <property type="protein sequence ID" value="CCK26522.1"/>
    <property type="molecule type" value="Genomic_DNA"/>
</dbReference>
<protein>
    <recommendedName>
        <fullName evidence="6">Carrier domain-containing protein</fullName>
    </recommendedName>
</protein>
<keyword evidence="2" id="KW-0597">Phosphoprotein</keyword>